<sequence length="477" mass="52701">MRPARLSSQLSLSVAILGLILVALLSALAYFSLSRQLDYIAEQSLEDKLQQIRHGMREINTRPEVGDQAHNIRDLIKGHDSLSLALYDDSSSPKEIMSVGQTQEALPSFIENASETIAFEDWRDAQDKQLLTASQLILRKDGSRIRAVLTLERSADQALLHAYVESTLIALPFVLALIAAGAWWIAHRGLSSLNQFRKVAELVSTQDLSHRLPLDNLPQELRELANSINFMLHRLDGGVQQLSQFSDDLAHELRSPITNLIGKAQVTLSRERPPEEYKLVLENCTEELGRVTRIVSDMLFLAHVSHPAALIPFEAIALHEEAEKVVELFSLTAEEKDIKLNVSGYATINGDRLMVQRAISNLLSNAIRHSPEGSKIDIDLVTNATNATLAVSNPGAGIPPEHLPKLFERFYRVDRGRSRADGGTGLGLAIVHSIMSLHHGHVGVSSIADQTTVFTLYFPLPKPLIEQARQSSTEKTA</sequence>
<keyword evidence="19" id="KW-1185">Reference proteome</keyword>
<feature type="transmembrane region" description="Helical" evidence="15">
    <location>
        <begin position="162"/>
        <end position="186"/>
    </location>
</feature>
<evidence type="ECO:0000256" key="3">
    <source>
        <dbReference type="ARBA" id="ARBA00004533"/>
    </source>
</evidence>
<dbReference type="InterPro" id="IPR036097">
    <property type="entry name" value="HisK_dim/P_sf"/>
</dbReference>
<evidence type="ECO:0000256" key="5">
    <source>
        <dbReference type="ARBA" id="ARBA00022519"/>
    </source>
</evidence>
<dbReference type="InterPro" id="IPR004358">
    <property type="entry name" value="Sig_transdc_His_kin-like_C"/>
</dbReference>
<dbReference type="InterPro" id="IPR050428">
    <property type="entry name" value="TCS_sensor_his_kinase"/>
</dbReference>
<evidence type="ECO:0000256" key="8">
    <source>
        <dbReference type="ARBA" id="ARBA00022692"/>
    </source>
</evidence>
<dbReference type="SMART" id="SM00388">
    <property type="entry name" value="HisKA"/>
    <property type="match status" value="1"/>
</dbReference>
<dbReference type="PROSITE" id="PS50109">
    <property type="entry name" value="HIS_KIN"/>
    <property type="match status" value="1"/>
</dbReference>
<dbReference type="PANTHER" id="PTHR45436:SF15">
    <property type="entry name" value="SENSOR HISTIDINE KINASE CUSS"/>
    <property type="match status" value="1"/>
</dbReference>
<evidence type="ECO:0000256" key="11">
    <source>
        <dbReference type="ARBA" id="ARBA00022840"/>
    </source>
</evidence>
<dbReference type="Gene3D" id="3.30.565.10">
    <property type="entry name" value="Histidine kinase-like ATPase, C-terminal domain"/>
    <property type="match status" value="1"/>
</dbReference>
<gene>
    <name evidence="18" type="ORF">SAMN05216363_5152</name>
</gene>
<dbReference type="InterPro" id="IPR006290">
    <property type="entry name" value="CztS_silS_copS"/>
</dbReference>
<comment type="catalytic activity">
    <reaction evidence="1 15">
        <text>ATP + protein L-histidine = ADP + protein N-phospho-L-histidine.</text>
        <dbReference type="EC" id="2.7.13.3"/>
    </reaction>
</comment>
<evidence type="ECO:0000313" key="18">
    <source>
        <dbReference type="EMBL" id="SDV03379.1"/>
    </source>
</evidence>
<dbReference type="PROSITE" id="PS50885">
    <property type="entry name" value="HAMP"/>
    <property type="match status" value="1"/>
</dbReference>
<keyword evidence="12 15" id="KW-1133">Transmembrane helix</keyword>
<evidence type="ECO:0000256" key="13">
    <source>
        <dbReference type="ARBA" id="ARBA00023012"/>
    </source>
</evidence>
<dbReference type="InterPro" id="IPR005467">
    <property type="entry name" value="His_kinase_dom"/>
</dbReference>
<dbReference type="Gene3D" id="1.10.287.130">
    <property type="match status" value="1"/>
</dbReference>
<reference evidence="19" key="1">
    <citation type="submission" date="2016-10" db="EMBL/GenBank/DDBJ databases">
        <authorList>
            <person name="Varghese N."/>
            <person name="Submissions S."/>
        </authorList>
    </citation>
    <scope>NUCLEOTIDE SEQUENCE [LARGE SCALE GENOMIC DNA]</scope>
    <source>
        <strain evidence="19">KCTC 32246</strain>
    </source>
</reference>
<dbReference type="PRINTS" id="PR00344">
    <property type="entry name" value="BCTRLSENSOR"/>
</dbReference>
<evidence type="ECO:0000256" key="14">
    <source>
        <dbReference type="ARBA" id="ARBA00023136"/>
    </source>
</evidence>
<evidence type="ECO:0000256" key="6">
    <source>
        <dbReference type="ARBA" id="ARBA00022553"/>
    </source>
</evidence>
<feature type="transmembrane region" description="Helical" evidence="15">
    <location>
        <begin position="12"/>
        <end position="33"/>
    </location>
</feature>
<keyword evidence="14 15" id="KW-0472">Membrane</keyword>
<dbReference type="Pfam" id="PF00672">
    <property type="entry name" value="HAMP"/>
    <property type="match status" value="1"/>
</dbReference>
<keyword evidence="13 15" id="KW-0902">Two-component regulatory system</keyword>
<evidence type="ECO:0000256" key="12">
    <source>
        <dbReference type="ARBA" id="ARBA00022989"/>
    </source>
</evidence>
<keyword evidence="11 15" id="KW-0067">ATP-binding</keyword>
<dbReference type="Gene3D" id="6.10.340.10">
    <property type="match status" value="1"/>
</dbReference>
<keyword evidence="10 15" id="KW-0418">Kinase</keyword>
<evidence type="ECO:0000259" key="17">
    <source>
        <dbReference type="PROSITE" id="PS50885"/>
    </source>
</evidence>
<keyword evidence="9 15" id="KW-0547">Nucleotide-binding</keyword>
<evidence type="ECO:0000256" key="1">
    <source>
        <dbReference type="ARBA" id="ARBA00000085"/>
    </source>
</evidence>
<evidence type="ECO:0000313" key="19">
    <source>
        <dbReference type="Proteomes" id="UP000198675"/>
    </source>
</evidence>
<dbReference type="CDD" id="cd06225">
    <property type="entry name" value="HAMP"/>
    <property type="match status" value="1"/>
</dbReference>
<evidence type="ECO:0000256" key="7">
    <source>
        <dbReference type="ARBA" id="ARBA00022679"/>
    </source>
</evidence>
<accession>A0A1H2ND11</accession>
<comment type="subcellular location">
    <subcellularLocation>
        <location evidence="3 15">Cell inner membrane</location>
    </subcellularLocation>
    <subcellularLocation>
        <location evidence="2">Membrane</location>
        <topology evidence="2">Multi-pass membrane protein</topology>
    </subcellularLocation>
</comment>
<evidence type="ECO:0000256" key="15">
    <source>
        <dbReference type="RuleBase" id="RU364088"/>
    </source>
</evidence>
<dbReference type="Pfam" id="PF02518">
    <property type="entry name" value="HATPase_c"/>
    <property type="match status" value="1"/>
</dbReference>
<keyword evidence="6" id="KW-0597">Phosphoprotein</keyword>
<dbReference type="Proteomes" id="UP000198675">
    <property type="component" value="Chromosome I"/>
</dbReference>
<dbReference type="SMART" id="SM00304">
    <property type="entry name" value="HAMP"/>
    <property type="match status" value="1"/>
</dbReference>
<dbReference type="CDD" id="cd00075">
    <property type="entry name" value="HATPase"/>
    <property type="match status" value="1"/>
</dbReference>
<evidence type="ECO:0000259" key="16">
    <source>
        <dbReference type="PROSITE" id="PS50109"/>
    </source>
</evidence>
<dbReference type="SUPFAM" id="SSF47384">
    <property type="entry name" value="Homodimeric domain of signal transducing histidine kinase"/>
    <property type="match status" value="1"/>
</dbReference>
<dbReference type="InterPro" id="IPR003594">
    <property type="entry name" value="HATPase_dom"/>
</dbReference>
<dbReference type="PANTHER" id="PTHR45436">
    <property type="entry name" value="SENSOR HISTIDINE KINASE YKOH"/>
    <property type="match status" value="1"/>
</dbReference>
<organism evidence="18 19">
    <name type="scientific">Pseudomonas sihuiensis</name>
    <dbReference type="NCBI Taxonomy" id="1274359"/>
    <lineage>
        <taxon>Bacteria</taxon>
        <taxon>Pseudomonadati</taxon>
        <taxon>Pseudomonadota</taxon>
        <taxon>Gammaproteobacteria</taxon>
        <taxon>Pseudomonadales</taxon>
        <taxon>Pseudomonadaceae</taxon>
        <taxon>Pseudomonas</taxon>
    </lineage>
</organism>
<dbReference type="CDD" id="cd00082">
    <property type="entry name" value="HisKA"/>
    <property type="match status" value="1"/>
</dbReference>
<proteinExistence type="predicted"/>
<dbReference type="SUPFAM" id="SSF55874">
    <property type="entry name" value="ATPase domain of HSP90 chaperone/DNA topoisomerase II/histidine kinase"/>
    <property type="match status" value="1"/>
</dbReference>
<feature type="domain" description="Histidine kinase" evidence="16">
    <location>
        <begin position="248"/>
        <end position="462"/>
    </location>
</feature>
<dbReference type="EMBL" id="LT629797">
    <property type="protein sequence ID" value="SDV03379.1"/>
    <property type="molecule type" value="Genomic_DNA"/>
</dbReference>
<dbReference type="SMART" id="SM00387">
    <property type="entry name" value="HATPase_c"/>
    <property type="match status" value="1"/>
</dbReference>
<feature type="domain" description="HAMP" evidence="17">
    <location>
        <begin position="187"/>
        <end position="240"/>
    </location>
</feature>
<dbReference type="GO" id="GO:0005524">
    <property type="term" value="F:ATP binding"/>
    <property type="evidence" value="ECO:0007669"/>
    <property type="project" value="UniProtKB-KW"/>
</dbReference>
<dbReference type="InterPro" id="IPR003660">
    <property type="entry name" value="HAMP_dom"/>
</dbReference>
<evidence type="ECO:0000256" key="10">
    <source>
        <dbReference type="ARBA" id="ARBA00022777"/>
    </source>
</evidence>
<dbReference type="AlphaFoldDB" id="A0A1H2ND11"/>
<name>A0A1H2ND11_9PSED</name>
<dbReference type="RefSeq" id="WP_092380251.1">
    <property type="nucleotide sequence ID" value="NZ_LT629797.1"/>
</dbReference>
<keyword evidence="4 15" id="KW-1003">Cell membrane</keyword>
<dbReference type="GO" id="GO:0000155">
    <property type="term" value="F:phosphorelay sensor kinase activity"/>
    <property type="evidence" value="ECO:0007669"/>
    <property type="project" value="InterPro"/>
</dbReference>
<dbReference type="EC" id="2.7.13.3" evidence="15"/>
<evidence type="ECO:0000256" key="2">
    <source>
        <dbReference type="ARBA" id="ARBA00004141"/>
    </source>
</evidence>
<keyword evidence="5 15" id="KW-0997">Cell inner membrane</keyword>
<dbReference type="NCBIfam" id="TIGR01386">
    <property type="entry name" value="cztS_silS_copS"/>
    <property type="match status" value="1"/>
</dbReference>
<protein>
    <recommendedName>
        <fullName evidence="15">Sensor protein</fullName>
        <ecNumber evidence="15">2.7.13.3</ecNumber>
    </recommendedName>
</protein>
<comment type="function">
    <text evidence="15">Member of a two-component regulatory system.</text>
</comment>
<keyword evidence="8 15" id="KW-0812">Transmembrane</keyword>
<dbReference type="GO" id="GO:0005886">
    <property type="term" value="C:plasma membrane"/>
    <property type="evidence" value="ECO:0007669"/>
    <property type="project" value="UniProtKB-SubCell"/>
</dbReference>
<keyword evidence="7 15" id="KW-0808">Transferase</keyword>
<evidence type="ECO:0000256" key="4">
    <source>
        <dbReference type="ARBA" id="ARBA00022475"/>
    </source>
</evidence>
<dbReference type="Pfam" id="PF00512">
    <property type="entry name" value="HisKA"/>
    <property type="match status" value="1"/>
</dbReference>
<evidence type="ECO:0000256" key="9">
    <source>
        <dbReference type="ARBA" id="ARBA00022741"/>
    </source>
</evidence>
<dbReference type="FunFam" id="3.30.565.10:FF:000006">
    <property type="entry name" value="Sensor histidine kinase WalK"/>
    <property type="match status" value="1"/>
</dbReference>
<dbReference type="InterPro" id="IPR003661">
    <property type="entry name" value="HisK_dim/P_dom"/>
</dbReference>
<dbReference type="InterPro" id="IPR036890">
    <property type="entry name" value="HATPase_C_sf"/>
</dbReference>